<feature type="region of interest" description="Disordered" evidence="1">
    <location>
        <begin position="950"/>
        <end position="984"/>
    </location>
</feature>
<feature type="region of interest" description="Disordered" evidence="1">
    <location>
        <begin position="140"/>
        <end position="195"/>
    </location>
</feature>
<dbReference type="GO" id="GO:0005576">
    <property type="term" value="C:extracellular region"/>
    <property type="evidence" value="ECO:0007669"/>
    <property type="project" value="GOC"/>
</dbReference>
<reference evidence="3" key="1">
    <citation type="submission" date="2025-08" db="UniProtKB">
        <authorList>
            <consortium name="RefSeq"/>
        </authorList>
    </citation>
    <scope>IDENTIFICATION</scope>
</reference>
<organism evidence="2 3">
    <name type="scientific">Clupea harengus</name>
    <name type="common">Atlantic herring</name>
    <dbReference type="NCBI Taxonomy" id="7950"/>
    <lineage>
        <taxon>Eukaryota</taxon>
        <taxon>Metazoa</taxon>
        <taxon>Chordata</taxon>
        <taxon>Craniata</taxon>
        <taxon>Vertebrata</taxon>
        <taxon>Euteleostomi</taxon>
        <taxon>Actinopterygii</taxon>
        <taxon>Neopterygii</taxon>
        <taxon>Teleostei</taxon>
        <taxon>Clupei</taxon>
        <taxon>Clupeiformes</taxon>
        <taxon>Clupeoidei</taxon>
        <taxon>Clupeidae</taxon>
        <taxon>Clupea</taxon>
    </lineage>
</organism>
<feature type="compositionally biased region" description="Basic and acidic residues" evidence="1">
    <location>
        <begin position="792"/>
        <end position="806"/>
    </location>
</feature>
<evidence type="ECO:0000313" key="2">
    <source>
        <dbReference type="Proteomes" id="UP000515152"/>
    </source>
</evidence>
<keyword evidence="2" id="KW-1185">Reference proteome</keyword>
<feature type="compositionally biased region" description="Polar residues" evidence="1">
    <location>
        <begin position="824"/>
        <end position="837"/>
    </location>
</feature>
<dbReference type="PANTHER" id="PTHR21963">
    <property type="entry name" value="PF6"/>
    <property type="match status" value="1"/>
</dbReference>
<dbReference type="RefSeq" id="XP_042564873.1">
    <property type="nucleotide sequence ID" value="XM_042708939.1"/>
</dbReference>
<gene>
    <name evidence="3" type="primary">spag17</name>
</gene>
<feature type="region of interest" description="Disordered" evidence="1">
    <location>
        <begin position="713"/>
        <end position="739"/>
    </location>
</feature>
<feature type="compositionally biased region" description="Basic and acidic residues" evidence="1">
    <location>
        <begin position="154"/>
        <end position="168"/>
    </location>
</feature>
<name>A0A8M1KR44_CLUHA</name>
<feature type="region of interest" description="Disordered" evidence="1">
    <location>
        <begin position="792"/>
        <end position="855"/>
    </location>
</feature>
<dbReference type="PANTHER" id="PTHR21963:SF1">
    <property type="entry name" value="SPERM-ASSOCIATED ANTIGEN 17"/>
    <property type="match status" value="1"/>
</dbReference>
<dbReference type="GO" id="GO:1990716">
    <property type="term" value="C:axonemal central apparatus"/>
    <property type="evidence" value="ECO:0007669"/>
    <property type="project" value="TreeGrafter"/>
</dbReference>
<feature type="compositionally biased region" description="Polar residues" evidence="1">
    <location>
        <begin position="713"/>
        <end position="733"/>
    </location>
</feature>
<dbReference type="GO" id="GO:1904158">
    <property type="term" value="P:axonemal central apparatus assembly"/>
    <property type="evidence" value="ECO:0007669"/>
    <property type="project" value="TreeGrafter"/>
</dbReference>
<dbReference type="KEGG" id="char:105910290"/>
<feature type="compositionally biased region" description="Polar residues" evidence="1">
    <location>
        <begin position="972"/>
        <end position="983"/>
    </location>
</feature>
<evidence type="ECO:0000256" key="1">
    <source>
        <dbReference type="SAM" id="MobiDB-lite"/>
    </source>
</evidence>
<dbReference type="AlphaFoldDB" id="A0A8M1KR44"/>
<accession>A0A8M1KR44</accession>
<sequence length="1037" mass="115293">MPPKPQKSGTGAGGPWESGLTAATLEEEFWKLNISWVVVECLEDVWYLSALALAVQQPLRRQFSIVSWETTVQKINELGNPKVKKVKDISQPFQEVMEVAKTTLDAGQEISTELMAKLLKFQLLCMKTSDLQRVSKLKATEDKSKAKTLSPTKDGGKPAKAEKGKKNPEAVASGKDTKLRRRGEEDDSHKYIDDEPEDGPQYYVLLLGFCQPTLLSALDSMGVYVSNTIRLSSQDREDCDRASPSSLCTEDVCRVLWMPKELNHFSTHLEEVFLSACNQSRLFDIVRLNCKLEKNFLCPDQDNTEAMLACGAQVFEAIASLIYECLDWRRDHLHYLNSMKLIGVPSVTSGQTHGIPESPPEVQLSAIPTSASKKKQSEDSPDFQAEALNTDVDLRLYCDLLKQIPPECTSVPLILHCMLEQVVMSEQGARLEGASSTEPDVQSDHNFTSHVITAATNLPRSPEEKKRLMGNFGKLDIKTRSHPMGPLLLNSHDKRAERLHQCPELSNFHVTEIETDMMKNGPVWNLLHSVLTQNKDISCVPQTHELFSDGSLKASEIQWLLERFVFECLPLSTVDSDGQLTEPEASEETRHILWDDPVAFIKHHYSKSRNKQGLVNIDDSSELLRTTRRSLSDWNVLEHFGAPVFSQVLQEAFQTHHCVDTYRSTRDGSLFIVCHNPMSPQRGSRQSWDVALHTDVGFRNYLEHVASSLSGWNMQQGRSPEASLSPQSPQSGAGNTGGHRTFVLTLLQPSQSTTWRILGAGLSSQAPTEERPVAYVQKESLKAFKLEQEHLKKEEEAKAAKKEKPGKTTGRGSSRPDTAKDNKNTSPEGLQHTSQSAAPHPSKESEHQSPSGVQTAFTGYSMNGCLIHLTSEVRSLYPSDGGVIQVETYNLNHGLTRMKICMMKDKHHFFMYYAGINRGTQNGSLPMKGRLTDPHGSFFATLSTGMKLSFSRPSAGKQEQERTLPTEIPSDAPSNHCSQTQSLRAEDTAVPLDSNLVQGLHVSTPDGATVQFMYQDTGGKIISNLTSLSIYAPFSPF</sequence>
<feature type="compositionally biased region" description="Basic and acidic residues" evidence="1">
    <location>
        <begin position="182"/>
        <end position="193"/>
    </location>
</feature>
<dbReference type="OrthoDB" id="10257153at2759"/>
<dbReference type="GO" id="GO:0003351">
    <property type="term" value="P:epithelial cilium movement involved in extracellular fluid movement"/>
    <property type="evidence" value="ECO:0007669"/>
    <property type="project" value="TreeGrafter"/>
</dbReference>
<dbReference type="Proteomes" id="UP000515152">
    <property type="component" value="Chromosome 10"/>
</dbReference>
<evidence type="ECO:0000313" key="3">
    <source>
        <dbReference type="RefSeq" id="XP_042564873.1"/>
    </source>
</evidence>
<dbReference type="GeneID" id="105910290"/>
<proteinExistence type="predicted"/>
<dbReference type="InterPro" id="IPR026173">
    <property type="entry name" value="SPAG17"/>
</dbReference>
<protein>
    <submittedName>
        <fullName evidence="3">Sperm-associated antigen 17</fullName>
    </submittedName>
</protein>
<dbReference type="CTD" id="200162"/>